<organism evidence="2 3">
    <name type="scientific">Orchesella dallaii</name>
    <dbReference type="NCBI Taxonomy" id="48710"/>
    <lineage>
        <taxon>Eukaryota</taxon>
        <taxon>Metazoa</taxon>
        <taxon>Ecdysozoa</taxon>
        <taxon>Arthropoda</taxon>
        <taxon>Hexapoda</taxon>
        <taxon>Collembola</taxon>
        <taxon>Entomobryomorpha</taxon>
        <taxon>Entomobryoidea</taxon>
        <taxon>Orchesellidae</taxon>
        <taxon>Orchesellinae</taxon>
        <taxon>Orchesella</taxon>
    </lineage>
</organism>
<evidence type="ECO:0000313" key="3">
    <source>
        <dbReference type="Proteomes" id="UP001642540"/>
    </source>
</evidence>
<dbReference type="EMBL" id="CAXLJM020000008">
    <property type="protein sequence ID" value="CAL8075575.1"/>
    <property type="molecule type" value="Genomic_DNA"/>
</dbReference>
<comment type="caution">
    <text evidence="2">The sequence shown here is derived from an EMBL/GenBank/DDBJ whole genome shotgun (WGS) entry which is preliminary data.</text>
</comment>
<evidence type="ECO:0000256" key="1">
    <source>
        <dbReference type="SAM" id="MobiDB-lite"/>
    </source>
</evidence>
<keyword evidence="3" id="KW-1185">Reference proteome</keyword>
<feature type="compositionally biased region" description="Low complexity" evidence="1">
    <location>
        <begin position="1"/>
        <end position="11"/>
    </location>
</feature>
<gene>
    <name evidence="2" type="ORF">ODALV1_LOCUS3220</name>
</gene>
<sequence>MPKSDPTTPTTSKGLRSGKPYQNVIDHLVTIRRRKAKNTKIPSPIPQRRINTPQNTEVQVQSTPSTSKRQYAEVLKTPTTSADDALEESKSRIDALIAHAHAAIQRGGNQIPTSTIGYQKQQHSYRITPPLSINSKNPELINVCNSENSDNQDTSTSENAPTHTMDIDEVTALINQRVAEAIQANDIEHEATQKEKDTELERLRIDNDVLSQKLQNPSPIRALTSALSGLGIVAANAITAEKPKFKEGRTPPEEFLRDVEGFLTSHGFRGGSQRGEPDRGGRGHGPTQRGGYHNYSDNNGNNYDGTPRLRGSFIQGRGDETQDGSNQAMNNGGRGINPTQDFQRGGTYPYLKLLLECSKNKSIGITRNRRGDQRKSYTSHMEVASWTHSIGTYSYTTYKKVEFRREELSTGRFLDASDGVLALELGSRAGGWSEDALLVADHFIPHRSACRSPQNLALRRCIVEVTTKLTCGVVLQSSEVKWTAKIGALFSAAELGTVILYIVKEN</sequence>
<dbReference type="Proteomes" id="UP001642540">
    <property type="component" value="Unassembled WGS sequence"/>
</dbReference>
<feature type="region of interest" description="Disordered" evidence="1">
    <location>
        <begin position="264"/>
        <end position="343"/>
    </location>
</feature>
<accession>A0ABP1PSB4</accession>
<feature type="compositionally biased region" description="Low complexity" evidence="1">
    <location>
        <begin position="285"/>
        <end position="305"/>
    </location>
</feature>
<protein>
    <submittedName>
        <fullName evidence="2">Uncharacterized protein</fullName>
    </submittedName>
</protein>
<feature type="region of interest" description="Disordered" evidence="1">
    <location>
        <begin position="1"/>
        <end position="68"/>
    </location>
</feature>
<proteinExistence type="predicted"/>
<evidence type="ECO:0000313" key="2">
    <source>
        <dbReference type="EMBL" id="CAL8075575.1"/>
    </source>
</evidence>
<name>A0ABP1PSB4_9HEXA</name>
<reference evidence="2 3" key="1">
    <citation type="submission" date="2024-08" db="EMBL/GenBank/DDBJ databases">
        <authorList>
            <person name="Cucini C."/>
            <person name="Frati F."/>
        </authorList>
    </citation>
    <scope>NUCLEOTIDE SEQUENCE [LARGE SCALE GENOMIC DNA]</scope>
</reference>
<feature type="compositionally biased region" description="Polar residues" evidence="1">
    <location>
        <begin position="49"/>
        <end position="68"/>
    </location>
</feature>